<dbReference type="PROSITE" id="PS50994">
    <property type="entry name" value="INTEGRASE"/>
    <property type="match status" value="1"/>
</dbReference>
<dbReference type="GO" id="GO:0003676">
    <property type="term" value="F:nucleic acid binding"/>
    <property type="evidence" value="ECO:0007669"/>
    <property type="project" value="InterPro"/>
</dbReference>
<reference evidence="2 3" key="1">
    <citation type="submission" date="2014-02" db="EMBL/GenBank/DDBJ databases">
        <title>The small core and large imbalanced accessory genome model reveals a collaborative survival strategy of Sorangium cellulosum strains in nature.</title>
        <authorList>
            <person name="Han K."/>
            <person name="Peng R."/>
            <person name="Blom J."/>
            <person name="Li Y.-Z."/>
        </authorList>
    </citation>
    <scope>NUCLEOTIDE SEQUENCE [LARGE SCALE GENOMIC DNA]</scope>
    <source>
        <strain evidence="2 3">So0157-25</strain>
    </source>
</reference>
<name>A0A150PQJ8_SORCE</name>
<dbReference type="PANTHER" id="PTHR35004">
    <property type="entry name" value="TRANSPOSASE RV3428C-RELATED"/>
    <property type="match status" value="1"/>
</dbReference>
<dbReference type="InterPro" id="IPR036397">
    <property type="entry name" value="RNaseH_sf"/>
</dbReference>
<evidence type="ECO:0000259" key="1">
    <source>
        <dbReference type="PROSITE" id="PS50994"/>
    </source>
</evidence>
<dbReference type="Proteomes" id="UP000075420">
    <property type="component" value="Unassembled WGS sequence"/>
</dbReference>
<comment type="caution">
    <text evidence="2">The sequence shown here is derived from an EMBL/GenBank/DDBJ whole genome shotgun (WGS) entry which is preliminary data.</text>
</comment>
<proteinExistence type="predicted"/>
<feature type="domain" description="Integrase catalytic" evidence="1">
    <location>
        <begin position="1"/>
        <end position="165"/>
    </location>
</feature>
<dbReference type="PANTHER" id="PTHR35004:SF8">
    <property type="entry name" value="TRANSPOSASE RV3428C-RELATED"/>
    <property type="match status" value="1"/>
</dbReference>
<dbReference type="GO" id="GO:0015074">
    <property type="term" value="P:DNA integration"/>
    <property type="evidence" value="ECO:0007669"/>
    <property type="project" value="InterPro"/>
</dbReference>
<accession>A0A150PQJ8</accession>
<dbReference type="InterPro" id="IPR012337">
    <property type="entry name" value="RNaseH-like_sf"/>
</dbReference>
<gene>
    <name evidence="2" type="ORF">BE08_25875</name>
</gene>
<dbReference type="Gene3D" id="3.30.420.10">
    <property type="entry name" value="Ribonuclease H-like superfamily/Ribonuclease H"/>
    <property type="match status" value="1"/>
</dbReference>
<evidence type="ECO:0000313" key="3">
    <source>
        <dbReference type="Proteomes" id="UP000075420"/>
    </source>
</evidence>
<evidence type="ECO:0000313" key="2">
    <source>
        <dbReference type="EMBL" id="KYF57923.1"/>
    </source>
</evidence>
<organism evidence="2 3">
    <name type="scientific">Sorangium cellulosum</name>
    <name type="common">Polyangium cellulosum</name>
    <dbReference type="NCBI Taxonomy" id="56"/>
    <lineage>
        <taxon>Bacteria</taxon>
        <taxon>Pseudomonadati</taxon>
        <taxon>Myxococcota</taxon>
        <taxon>Polyangia</taxon>
        <taxon>Polyangiales</taxon>
        <taxon>Polyangiaceae</taxon>
        <taxon>Sorangium</taxon>
    </lineage>
</organism>
<dbReference type="AlphaFoldDB" id="A0A150PQJ8"/>
<dbReference type="EMBL" id="JELY01000839">
    <property type="protein sequence ID" value="KYF57923.1"/>
    <property type="molecule type" value="Genomic_DNA"/>
</dbReference>
<dbReference type="SUPFAM" id="SSF53098">
    <property type="entry name" value="Ribonuclease H-like"/>
    <property type="match status" value="1"/>
</dbReference>
<dbReference type="NCBIfam" id="NF033546">
    <property type="entry name" value="transpos_IS21"/>
    <property type="match status" value="1"/>
</dbReference>
<protein>
    <recommendedName>
        <fullName evidence="1">Integrase catalytic domain-containing protein</fullName>
    </recommendedName>
</protein>
<sequence length="165" mass="18517">MTEIELFVAVLGASNYTYAEATRSQKLADFVGSTVRMFECFDGVPEVLVPDQLRSAVSGPDRYEPDVIPTYLEIAQHYGVTVIPARPRKPRDKAKVEGGVLIAQRWILASLRNRSFFSLAELNAAIALLLDRLNARPFQRLDGCRRTAFESLDKSAMRPLPAQRY</sequence>
<dbReference type="InterPro" id="IPR001584">
    <property type="entry name" value="Integrase_cat-core"/>
</dbReference>